<evidence type="ECO:0000313" key="2">
    <source>
        <dbReference type="Proteomes" id="UP001597139"/>
    </source>
</evidence>
<keyword evidence="2" id="KW-1185">Reference proteome</keyword>
<evidence type="ECO:0000313" key="1">
    <source>
        <dbReference type="EMBL" id="MFD1566997.1"/>
    </source>
</evidence>
<accession>A0ABD6BPH4</accession>
<dbReference type="RefSeq" id="WP_267646559.1">
    <property type="nucleotide sequence ID" value="NZ_JANHGR010000001.1"/>
</dbReference>
<gene>
    <name evidence="1" type="ORF">ACFSAU_05800</name>
</gene>
<name>A0ABD6BPH4_9EURY</name>
<dbReference type="Proteomes" id="UP001597139">
    <property type="component" value="Unassembled WGS sequence"/>
</dbReference>
<proteinExistence type="predicted"/>
<dbReference type="EMBL" id="JBHUCZ010000002">
    <property type="protein sequence ID" value="MFD1566997.1"/>
    <property type="molecule type" value="Genomic_DNA"/>
</dbReference>
<organism evidence="1 2">
    <name type="scientific">Halolamina litorea</name>
    <dbReference type="NCBI Taxonomy" id="1515593"/>
    <lineage>
        <taxon>Archaea</taxon>
        <taxon>Methanobacteriati</taxon>
        <taxon>Methanobacteriota</taxon>
        <taxon>Stenosarchaea group</taxon>
        <taxon>Halobacteria</taxon>
        <taxon>Halobacteriales</taxon>
        <taxon>Haloferacaceae</taxon>
    </lineage>
</organism>
<protein>
    <submittedName>
        <fullName evidence="1">Uncharacterized protein</fullName>
    </submittedName>
</protein>
<comment type="caution">
    <text evidence="1">The sequence shown here is derived from an EMBL/GenBank/DDBJ whole genome shotgun (WGS) entry which is preliminary data.</text>
</comment>
<sequence length="233" mass="26138">MMSPDYLLDQPEDCPSTFTGFRKPVSKMGNYSLNTLAGHLIVTENLQNLGIHWLESIDDFREGECEDLRCDYRVRLVNSTLVEIGLPEHPGADIPTNSGSRVTIELDSTPSVALQHLKPIREKSGEKGHRWSHIDDALNSEPQDDKANVIIAINHDRDGFSNTERGFPHETLSEWEDDEIIPSGWSIRAVEGTIRPEDVLRHFGIPTVILADHVPSIIGAERIIPYDESEHSV</sequence>
<reference evidence="1 2" key="1">
    <citation type="journal article" date="2019" name="Int. J. Syst. Evol. Microbiol.">
        <title>The Global Catalogue of Microorganisms (GCM) 10K type strain sequencing project: providing services to taxonomists for standard genome sequencing and annotation.</title>
        <authorList>
            <consortium name="The Broad Institute Genomics Platform"/>
            <consortium name="The Broad Institute Genome Sequencing Center for Infectious Disease"/>
            <person name="Wu L."/>
            <person name="Ma J."/>
        </authorList>
    </citation>
    <scope>NUCLEOTIDE SEQUENCE [LARGE SCALE GENOMIC DNA]</scope>
    <source>
        <strain evidence="1 2">CGMCC 1.12859</strain>
    </source>
</reference>
<dbReference type="AlphaFoldDB" id="A0ABD6BPH4"/>